<accession>A0A183T9E9</accession>
<proteinExistence type="inferred from homology"/>
<dbReference type="PANTHER" id="PTHR19857">
    <property type="entry name" value="MITOCHONDRIAL DIVISION PROTEIN 1-RELATED"/>
    <property type="match status" value="1"/>
</dbReference>
<feature type="region of interest" description="Disordered" evidence="6">
    <location>
        <begin position="559"/>
        <end position="586"/>
    </location>
</feature>
<dbReference type="Proteomes" id="UP000275846">
    <property type="component" value="Unassembled WGS sequence"/>
</dbReference>
<evidence type="ECO:0000313" key="7">
    <source>
        <dbReference type="EMBL" id="VDL99482.1"/>
    </source>
</evidence>
<organism evidence="9">
    <name type="scientific">Schistocephalus solidus</name>
    <name type="common">Tapeworm</name>
    <dbReference type="NCBI Taxonomy" id="70667"/>
    <lineage>
        <taxon>Eukaryota</taxon>
        <taxon>Metazoa</taxon>
        <taxon>Spiralia</taxon>
        <taxon>Lophotrochozoa</taxon>
        <taxon>Platyhelminthes</taxon>
        <taxon>Cestoda</taxon>
        <taxon>Eucestoda</taxon>
        <taxon>Diphyllobothriidea</taxon>
        <taxon>Diphyllobothriidae</taxon>
        <taxon>Schistocephalus</taxon>
    </lineage>
</organism>
<dbReference type="SMART" id="SM00320">
    <property type="entry name" value="WD40"/>
    <property type="match status" value="4"/>
</dbReference>
<dbReference type="PROSITE" id="PS00678">
    <property type="entry name" value="WD_REPEATS_1"/>
    <property type="match status" value="1"/>
</dbReference>
<name>A0A183T9E9_SCHSO</name>
<dbReference type="SUPFAM" id="SSF50978">
    <property type="entry name" value="WD40 repeat-like"/>
    <property type="match status" value="1"/>
</dbReference>
<dbReference type="InterPro" id="IPR036322">
    <property type="entry name" value="WD40_repeat_dom_sf"/>
</dbReference>
<dbReference type="PROSITE" id="PS50082">
    <property type="entry name" value="WD_REPEATS_2"/>
    <property type="match status" value="3"/>
</dbReference>
<dbReference type="OrthoDB" id="27537at2759"/>
<dbReference type="PROSITE" id="PS50294">
    <property type="entry name" value="WD_REPEATS_REGION"/>
    <property type="match status" value="1"/>
</dbReference>
<evidence type="ECO:0000256" key="6">
    <source>
        <dbReference type="SAM" id="MobiDB-lite"/>
    </source>
</evidence>
<dbReference type="InterPro" id="IPR015943">
    <property type="entry name" value="WD40/YVTN_repeat-like_dom_sf"/>
</dbReference>
<gene>
    <name evidence="7" type="ORF">SSLN_LOCUS13097</name>
</gene>
<dbReference type="AlphaFoldDB" id="A0A183T9E9"/>
<evidence type="ECO:0000256" key="2">
    <source>
        <dbReference type="ARBA" id="ARBA00022737"/>
    </source>
</evidence>
<evidence type="ECO:0000256" key="1">
    <source>
        <dbReference type="ARBA" id="ARBA00022574"/>
    </source>
</evidence>
<dbReference type="GO" id="GO:0000502">
    <property type="term" value="C:proteasome complex"/>
    <property type="evidence" value="ECO:0007669"/>
    <property type="project" value="UniProtKB-KW"/>
</dbReference>
<evidence type="ECO:0000256" key="5">
    <source>
        <dbReference type="PROSITE-ProRule" id="PRU00221"/>
    </source>
</evidence>
<dbReference type="WBParaSite" id="SSLN_0001359801-mRNA-1">
    <property type="protein sequence ID" value="SSLN_0001359801-mRNA-1"/>
    <property type="gene ID" value="SSLN_0001359801"/>
</dbReference>
<dbReference type="InterPro" id="IPR051179">
    <property type="entry name" value="WD_repeat_multifunction"/>
</dbReference>
<evidence type="ECO:0000313" key="9">
    <source>
        <dbReference type="WBParaSite" id="SSLN_0001359801-mRNA-1"/>
    </source>
</evidence>
<evidence type="ECO:0000256" key="3">
    <source>
        <dbReference type="ARBA" id="ARBA00022942"/>
    </source>
</evidence>
<dbReference type="EMBL" id="UYSU01037795">
    <property type="protein sequence ID" value="VDL99482.1"/>
    <property type="molecule type" value="Genomic_DNA"/>
</dbReference>
<sequence length="586" mass="63317">MDTVLTNEREPIAPLDDILVVSRTDEELVYRFDTKTKITSNLDILPKMEGIRIQADWDKAIIEKDSYFWFHLYDAGKCELMSQGNLTQHSEKTLYQKMFINPEGGLEPDCDQVKCCVVTSPSMHLNSFDVNNTGELAVSAASDQTVLLWETRTGDIRRSFVGHVSEVYCCRFFPSGLVVVTGGADMQLKIWSALTGECAATLRPGSGGADGTGPREPGGHRSSVVDIDFIERGRNIVSLDRSGWLRLWDVSTQVAISAMSVVPDKKGGRVHTNCDIEHEPQCCAVKNRHWLSTPAPDDTEPHSSHCVLETSSSKATTVGVTDKLAAVGTGQGGVLCIYDLTSCDTRKAGPSHRLVLPSASCAVTACCFSRSPSDGNVSADQSSNVPESEGNVDVGAFFEEYGLLAGGADGQVACWDLRIPSKTVFTQSSGKSGVTHLKTYRWPAHRSHGLGNEGKLVYLPSFTGLFVARRDGRVTLQPLSDSGSQPKAHHILELTGPDVDSIRGFSVLAPTIMADDEPSVSAWSATNSGQFFFYRRLAVESLFNQATIRAGQFSDAGVSALADRAGEPDPARPGPLNAHQDSQNQG</sequence>
<evidence type="ECO:0000256" key="4">
    <source>
        <dbReference type="ARBA" id="ARBA00038321"/>
    </source>
</evidence>
<dbReference type="PANTHER" id="PTHR19857:SF19">
    <property type="entry name" value="26S PROTEASOME REGULATORY SUBUNIT RPN14"/>
    <property type="match status" value="1"/>
</dbReference>
<comment type="similarity">
    <text evidence="4">Belongs to the WD repeat PAAF1/RPN14 family.</text>
</comment>
<protein>
    <submittedName>
        <fullName evidence="9">Proteasomal ATPase-associated factor 1</fullName>
    </submittedName>
</protein>
<feature type="repeat" description="WD" evidence="5">
    <location>
        <begin position="160"/>
        <end position="201"/>
    </location>
</feature>
<feature type="repeat" description="WD" evidence="5">
    <location>
        <begin position="118"/>
        <end position="159"/>
    </location>
</feature>
<feature type="repeat" description="WD" evidence="5">
    <location>
        <begin position="217"/>
        <end position="258"/>
    </location>
</feature>
<keyword evidence="1 5" id="KW-0853">WD repeat</keyword>
<keyword evidence="8" id="KW-1185">Reference proteome</keyword>
<reference evidence="9" key="1">
    <citation type="submission" date="2016-06" db="UniProtKB">
        <authorList>
            <consortium name="WormBaseParasite"/>
        </authorList>
    </citation>
    <scope>IDENTIFICATION</scope>
</reference>
<dbReference type="STRING" id="70667.A0A183T9E9"/>
<dbReference type="InterPro" id="IPR001680">
    <property type="entry name" value="WD40_rpt"/>
</dbReference>
<reference evidence="7 8" key="2">
    <citation type="submission" date="2018-11" db="EMBL/GenBank/DDBJ databases">
        <authorList>
            <consortium name="Pathogen Informatics"/>
        </authorList>
    </citation>
    <scope>NUCLEOTIDE SEQUENCE [LARGE SCALE GENOMIC DNA]</scope>
    <source>
        <strain evidence="7 8">NST_G2</strain>
    </source>
</reference>
<keyword evidence="2" id="KW-0677">Repeat</keyword>
<keyword evidence="3" id="KW-0647">Proteasome</keyword>
<evidence type="ECO:0000313" key="8">
    <source>
        <dbReference type="Proteomes" id="UP000275846"/>
    </source>
</evidence>
<dbReference type="InterPro" id="IPR019775">
    <property type="entry name" value="WD40_repeat_CS"/>
</dbReference>
<dbReference type="Pfam" id="PF00400">
    <property type="entry name" value="WD40"/>
    <property type="match status" value="1"/>
</dbReference>
<dbReference type="Gene3D" id="2.130.10.10">
    <property type="entry name" value="YVTN repeat-like/Quinoprotein amine dehydrogenase"/>
    <property type="match status" value="2"/>
</dbReference>